<dbReference type="CDD" id="cd00067">
    <property type="entry name" value="GAL4"/>
    <property type="match status" value="1"/>
</dbReference>
<protein>
    <recommendedName>
        <fullName evidence="3">Zn(2)-C6 fungal-type domain-containing protein</fullName>
    </recommendedName>
</protein>
<evidence type="ECO:0000256" key="1">
    <source>
        <dbReference type="ARBA" id="ARBA00023242"/>
    </source>
</evidence>
<dbReference type="PANTHER" id="PTHR38111:SF11">
    <property type="entry name" value="TRANSCRIPTION FACTOR DOMAIN-CONTAINING PROTEIN-RELATED"/>
    <property type="match status" value="1"/>
</dbReference>
<dbReference type="AlphaFoldDB" id="A0A132BDI9"/>
<keyword evidence="1" id="KW-0539">Nucleus</keyword>
<evidence type="ECO:0000256" key="2">
    <source>
        <dbReference type="SAM" id="MobiDB-lite"/>
    </source>
</evidence>
<dbReference type="InterPro" id="IPR021858">
    <property type="entry name" value="Fun_TF"/>
</dbReference>
<accession>A0A132BDI9</accession>
<dbReference type="SMART" id="SM00066">
    <property type="entry name" value="GAL4"/>
    <property type="match status" value="1"/>
</dbReference>
<evidence type="ECO:0000313" key="5">
    <source>
        <dbReference type="Proteomes" id="UP000070700"/>
    </source>
</evidence>
<name>A0A132BDI9_MOLSC</name>
<dbReference type="EMBL" id="KQ947429">
    <property type="protein sequence ID" value="KUJ10456.1"/>
    <property type="molecule type" value="Genomic_DNA"/>
</dbReference>
<dbReference type="GeneID" id="28830283"/>
<keyword evidence="5" id="KW-1185">Reference proteome</keyword>
<gene>
    <name evidence="4" type="ORF">LY89DRAFT_740167</name>
</gene>
<dbReference type="GO" id="GO:0000981">
    <property type="term" value="F:DNA-binding transcription factor activity, RNA polymerase II-specific"/>
    <property type="evidence" value="ECO:0007669"/>
    <property type="project" value="InterPro"/>
</dbReference>
<dbReference type="Proteomes" id="UP000070700">
    <property type="component" value="Unassembled WGS sequence"/>
</dbReference>
<dbReference type="RefSeq" id="XP_018064811.1">
    <property type="nucleotide sequence ID" value="XM_018220557.1"/>
</dbReference>
<dbReference type="Pfam" id="PF00172">
    <property type="entry name" value="Zn_clus"/>
    <property type="match status" value="1"/>
</dbReference>
<evidence type="ECO:0000259" key="3">
    <source>
        <dbReference type="PROSITE" id="PS50048"/>
    </source>
</evidence>
<feature type="region of interest" description="Disordered" evidence="2">
    <location>
        <begin position="58"/>
        <end position="86"/>
    </location>
</feature>
<dbReference type="InterPro" id="IPR053178">
    <property type="entry name" value="Osmoadaptation_assoc"/>
</dbReference>
<organism evidence="4 5">
    <name type="scientific">Mollisia scopiformis</name>
    <name type="common">Conifer needle endophyte fungus</name>
    <name type="synonym">Phialocephala scopiformis</name>
    <dbReference type="NCBI Taxonomy" id="149040"/>
    <lineage>
        <taxon>Eukaryota</taxon>
        <taxon>Fungi</taxon>
        <taxon>Dikarya</taxon>
        <taxon>Ascomycota</taxon>
        <taxon>Pezizomycotina</taxon>
        <taxon>Leotiomycetes</taxon>
        <taxon>Helotiales</taxon>
        <taxon>Mollisiaceae</taxon>
        <taxon>Mollisia</taxon>
    </lineage>
</organism>
<feature type="domain" description="Zn(2)-C6 fungal-type" evidence="3">
    <location>
        <begin position="10"/>
        <end position="38"/>
    </location>
</feature>
<dbReference type="InterPro" id="IPR036864">
    <property type="entry name" value="Zn2-C6_fun-type_DNA-bd_sf"/>
</dbReference>
<dbReference type="InterPro" id="IPR001138">
    <property type="entry name" value="Zn2Cys6_DnaBD"/>
</dbReference>
<dbReference type="PROSITE" id="PS50048">
    <property type="entry name" value="ZN2_CY6_FUNGAL_2"/>
    <property type="match status" value="1"/>
</dbReference>
<dbReference type="GO" id="GO:0008270">
    <property type="term" value="F:zinc ion binding"/>
    <property type="evidence" value="ECO:0007669"/>
    <property type="project" value="InterPro"/>
</dbReference>
<dbReference type="Gene3D" id="4.10.240.10">
    <property type="entry name" value="Zn(2)-C6 fungal-type DNA-binding domain"/>
    <property type="match status" value="1"/>
</dbReference>
<dbReference type="PROSITE" id="PS00463">
    <property type="entry name" value="ZN2_CY6_FUNGAL_1"/>
    <property type="match status" value="1"/>
</dbReference>
<dbReference type="InParanoid" id="A0A132BDI9"/>
<dbReference type="OrthoDB" id="4491390at2759"/>
<sequence>MVGVPGRSKACKTCKQRKVACSLERPICKVCTKSNRECGGYQRERIFILDARTQKDAQATPPKVCAPTPPQKHVPIPNKQAERKPPDLQGTISLKNAYISLWTLQSPTARALYREQIISEFLYSYLPNGSTANWLYMLPSHPHFTAALEASSLAVCTAHLGHINSSPTLTQESLKFYVQALWELQKALWSDDLMYRDETLAACMLLIMYEVTECPDKTIGAWQGHMAGCSKLFETRGPDSFNEEFGHKLFMTFRQLEIQQAIVMKRDTFLASAEWREKPWKSRPKPITQQLLDVESEVAAGIANVYANPPSESPEKFVMVLLETLEKSWVLDARLSAFHARFEAQADGPLYWSTLSKGFGNNSPKEQTQISIFPVAFQFPNLTTAHTCMLYWALTSILWSGMAKIYELLTAMQTEAQLQGSTTISSFMPIASPDSDHSGHASPDPASPALSAIDLDLSLFARLPPLEHRADLTQPAKNICQSLEYCMSSKQGTVAAAAAVFPLKVAIEALCESGCMKEMEWAKDVFEMISGRGVELLKHLEHKLEKRAYLPG</sequence>
<dbReference type="KEGG" id="psco:LY89DRAFT_740167"/>
<proteinExistence type="predicted"/>
<dbReference type="SUPFAM" id="SSF57701">
    <property type="entry name" value="Zn2/Cys6 DNA-binding domain"/>
    <property type="match status" value="1"/>
</dbReference>
<reference evidence="4 5" key="1">
    <citation type="submission" date="2015-10" db="EMBL/GenBank/DDBJ databases">
        <title>Full genome of DAOMC 229536 Phialocephala scopiformis, a fungal endophyte of spruce producing the potent anti-insectan compound rugulosin.</title>
        <authorList>
            <consortium name="DOE Joint Genome Institute"/>
            <person name="Walker A.K."/>
            <person name="Frasz S.L."/>
            <person name="Seifert K.A."/>
            <person name="Miller J.D."/>
            <person name="Mondo S.J."/>
            <person name="Labutti K."/>
            <person name="Lipzen A."/>
            <person name="Dockter R."/>
            <person name="Kennedy M."/>
            <person name="Grigoriev I.V."/>
            <person name="Spatafora J.W."/>
        </authorList>
    </citation>
    <scope>NUCLEOTIDE SEQUENCE [LARGE SCALE GENOMIC DNA]</scope>
    <source>
        <strain evidence="4 5">CBS 120377</strain>
    </source>
</reference>
<dbReference type="STRING" id="149040.A0A132BDI9"/>
<evidence type="ECO:0000313" key="4">
    <source>
        <dbReference type="EMBL" id="KUJ10456.1"/>
    </source>
</evidence>
<dbReference type="Pfam" id="PF11951">
    <property type="entry name" value="Fungal_trans_2"/>
    <property type="match status" value="1"/>
</dbReference>
<dbReference type="PANTHER" id="PTHR38111">
    <property type="entry name" value="ZN(2)-C6 FUNGAL-TYPE DOMAIN-CONTAINING PROTEIN-RELATED"/>
    <property type="match status" value="1"/>
</dbReference>